<feature type="compositionally biased region" description="Polar residues" evidence="5">
    <location>
        <begin position="37"/>
        <end position="51"/>
    </location>
</feature>
<evidence type="ECO:0000256" key="3">
    <source>
        <dbReference type="ARBA" id="ARBA00022833"/>
    </source>
</evidence>
<dbReference type="SUPFAM" id="SSF144232">
    <property type="entry name" value="HIT/MYND zinc finger-like"/>
    <property type="match status" value="1"/>
</dbReference>
<dbReference type="Pfam" id="PF01753">
    <property type="entry name" value="zf-MYND"/>
    <property type="match status" value="1"/>
</dbReference>
<organism evidence="7 8">
    <name type="scientific">Polyporus arcularius HHB13444</name>
    <dbReference type="NCBI Taxonomy" id="1314778"/>
    <lineage>
        <taxon>Eukaryota</taxon>
        <taxon>Fungi</taxon>
        <taxon>Dikarya</taxon>
        <taxon>Basidiomycota</taxon>
        <taxon>Agaricomycotina</taxon>
        <taxon>Agaricomycetes</taxon>
        <taxon>Polyporales</taxon>
        <taxon>Polyporaceae</taxon>
        <taxon>Polyporus</taxon>
    </lineage>
</organism>
<keyword evidence="8" id="KW-1185">Reference proteome</keyword>
<dbReference type="InterPro" id="IPR002893">
    <property type="entry name" value="Znf_MYND"/>
</dbReference>
<dbReference type="PROSITE" id="PS50865">
    <property type="entry name" value="ZF_MYND_2"/>
    <property type="match status" value="1"/>
</dbReference>
<evidence type="ECO:0000313" key="8">
    <source>
        <dbReference type="Proteomes" id="UP000308197"/>
    </source>
</evidence>
<dbReference type="GO" id="GO:0008270">
    <property type="term" value="F:zinc ion binding"/>
    <property type="evidence" value="ECO:0007669"/>
    <property type="project" value="UniProtKB-KW"/>
</dbReference>
<dbReference type="STRING" id="1314778.A0A5C3PI90"/>
<sequence length="372" mass="40437">MLYEGPISLDPDLQYFTTLQKPFDLPGVDRCGGAGMSTHSTPSSPAWSTCGSEESTPPTSPELEPTPLFEPSTPPSCEPPPTYSGSCSEGATWRINCCPLPASVPVIPNLESYMAFKRDAFHDAYSCGPQCRACVPQMAHFVVENPTDSVMAYAATDTQSILELAARCATGCAAPFKPEAALLFTDIVLKRHGTCRRTKRLSISDVEHNHAHAAASLACLIKYRTKDSAGTLAAYLEDTDLLHAVMDAHAAVHHGFRFPGAFEVADVVLRLAEAHGQDVRGGARFGEYTQLWDAYDARQRKMRQDPARHTCAAPTCGFRSLRARKFRRCAGSCAPEVKPGYCSKSCQRKDWAAHKAVCGSRRTLDTTGFEAL</sequence>
<evidence type="ECO:0000313" key="7">
    <source>
        <dbReference type="EMBL" id="TFK89505.1"/>
    </source>
</evidence>
<evidence type="ECO:0000256" key="4">
    <source>
        <dbReference type="PROSITE-ProRule" id="PRU00134"/>
    </source>
</evidence>
<feature type="region of interest" description="Disordered" evidence="5">
    <location>
        <begin position="32"/>
        <end position="75"/>
    </location>
</feature>
<proteinExistence type="predicted"/>
<name>A0A5C3PI90_9APHY</name>
<keyword evidence="3" id="KW-0862">Zinc</keyword>
<keyword evidence="1" id="KW-0479">Metal-binding</keyword>
<reference evidence="7 8" key="1">
    <citation type="journal article" date="2019" name="Nat. Ecol. Evol.">
        <title>Megaphylogeny resolves global patterns of mushroom evolution.</title>
        <authorList>
            <person name="Varga T."/>
            <person name="Krizsan K."/>
            <person name="Foldi C."/>
            <person name="Dima B."/>
            <person name="Sanchez-Garcia M."/>
            <person name="Sanchez-Ramirez S."/>
            <person name="Szollosi G.J."/>
            <person name="Szarkandi J.G."/>
            <person name="Papp V."/>
            <person name="Albert L."/>
            <person name="Andreopoulos W."/>
            <person name="Angelini C."/>
            <person name="Antonin V."/>
            <person name="Barry K.W."/>
            <person name="Bougher N.L."/>
            <person name="Buchanan P."/>
            <person name="Buyck B."/>
            <person name="Bense V."/>
            <person name="Catcheside P."/>
            <person name="Chovatia M."/>
            <person name="Cooper J."/>
            <person name="Damon W."/>
            <person name="Desjardin D."/>
            <person name="Finy P."/>
            <person name="Geml J."/>
            <person name="Haridas S."/>
            <person name="Hughes K."/>
            <person name="Justo A."/>
            <person name="Karasinski D."/>
            <person name="Kautmanova I."/>
            <person name="Kiss B."/>
            <person name="Kocsube S."/>
            <person name="Kotiranta H."/>
            <person name="LaButti K.M."/>
            <person name="Lechner B.E."/>
            <person name="Liimatainen K."/>
            <person name="Lipzen A."/>
            <person name="Lukacs Z."/>
            <person name="Mihaltcheva S."/>
            <person name="Morgado L.N."/>
            <person name="Niskanen T."/>
            <person name="Noordeloos M.E."/>
            <person name="Ohm R.A."/>
            <person name="Ortiz-Santana B."/>
            <person name="Ovrebo C."/>
            <person name="Racz N."/>
            <person name="Riley R."/>
            <person name="Savchenko A."/>
            <person name="Shiryaev A."/>
            <person name="Soop K."/>
            <person name="Spirin V."/>
            <person name="Szebenyi C."/>
            <person name="Tomsovsky M."/>
            <person name="Tulloss R.E."/>
            <person name="Uehling J."/>
            <person name="Grigoriev I.V."/>
            <person name="Vagvolgyi C."/>
            <person name="Papp T."/>
            <person name="Martin F.M."/>
            <person name="Miettinen O."/>
            <person name="Hibbett D.S."/>
            <person name="Nagy L.G."/>
        </authorList>
    </citation>
    <scope>NUCLEOTIDE SEQUENCE [LARGE SCALE GENOMIC DNA]</scope>
    <source>
        <strain evidence="7 8">HHB13444</strain>
    </source>
</reference>
<evidence type="ECO:0000256" key="2">
    <source>
        <dbReference type="ARBA" id="ARBA00022771"/>
    </source>
</evidence>
<dbReference type="Gene3D" id="6.10.140.2220">
    <property type="match status" value="1"/>
</dbReference>
<accession>A0A5C3PI90</accession>
<gene>
    <name evidence="7" type="ORF">K466DRAFT_597728</name>
</gene>
<feature type="compositionally biased region" description="Low complexity" evidence="5">
    <location>
        <begin position="52"/>
        <end position="71"/>
    </location>
</feature>
<dbReference type="EMBL" id="ML211074">
    <property type="protein sequence ID" value="TFK89505.1"/>
    <property type="molecule type" value="Genomic_DNA"/>
</dbReference>
<feature type="domain" description="MYND-type" evidence="6">
    <location>
        <begin position="313"/>
        <end position="358"/>
    </location>
</feature>
<dbReference type="AlphaFoldDB" id="A0A5C3PI90"/>
<evidence type="ECO:0000259" key="6">
    <source>
        <dbReference type="PROSITE" id="PS50865"/>
    </source>
</evidence>
<evidence type="ECO:0000256" key="5">
    <source>
        <dbReference type="SAM" id="MobiDB-lite"/>
    </source>
</evidence>
<dbReference type="InParanoid" id="A0A5C3PI90"/>
<evidence type="ECO:0000256" key="1">
    <source>
        <dbReference type="ARBA" id="ARBA00022723"/>
    </source>
</evidence>
<dbReference type="Proteomes" id="UP000308197">
    <property type="component" value="Unassembled WGS sequence"/>
</dbReference>
<protein>
    <recommendedName>
        <fullName evidence="6">MYND-type domain-containing protein</fullName>
    </recommendedName>
</protein>
<keyword evidence="2 4" id="KW-0863">Zinc-finger</keyword>